<dbReference type="PROSITE" id="PS50931">
    <property type="entry name" value="HTH_LYSR"/>
    <property type="match status" value="1"/>
</dbReference>
<keyword evidence="4" id="KW-0804">Transcription</keyword>
<organism evidence="7 8">
    <name type="scientific">Gluconobacter potus</name>
    <dbReference type="NCBI Taxonomy" id="2724927"/>
    <lineage>
        <taxon>Bacteria</taxon>
        <taxon>Pseudomonadati</taxon>
        <taxon>Pseudomonadota</taxon>
        <taxon>Alphaproteobacteria</taxon>
        <taxon>Acetobacterales</taxon>
        <taxon>Acetobacteraceae</taxon>
        <taxon>Gluconobacter</taxon>
    </lineage>
</organism>
<dbReference type="PANTHER" id="PTHR30537">
    <property type="entry name" value="HTH-TYPE TRANSCRIPTIONAL REGULATOR"/>
    <property type="match status" value="1"/>
</dbReference>
<dbReference type="PANTHER" id="PTHR30537:SF5">
    <property type="entry name" value="HTH-TYPE TRANSCRIPTIONAL ACTIVATOR TTDR-RELATED"/>
    <property type="match status" value="1"/>
</dbReference>
<protein>
    <submittedName>
        <fullName evidence="7">LysR family transcriptional regulator</fullName>
    </submittedName>
</protein>
<sequence>MNVFQAMTTFMAVVETGSMTAAGERCGISPTMVGNYVRLLEERLGTSLLRRTTRRQSLTAFGAVYFEKCQSILKLLDETEHLAQAAQTLPSGTLRVTAPVTYGTQSVTPCLARYLAENPSVDVDLVLTERSVDLTHEKFDIAIRLGVPEPSSLMCRRLTDYRMTLCASPDYLDRREELLVPQQLATHDALAFAYTSSSPWHWARHEWHFESPKGRVTVEMRRRGLFNSTQAMRRAALGGLGIAMLPTDLVQDDLKAGTLQALLPDYTLPSRPIYLLYHKERYSAPTLHSFIRFIMRNLGDRPTGSGQGGSGHVGAGAGGAGAS</sequence>
<evidence type="ECO:0000256" key="2">
    <source>
        <dbReference type="ARBA" id="ARBA00023015"/>
    </source>
</evidence>
<dbReference type="Pfam" id="PF00126">
    <property type="entry name" value="HTH_1"/>
    <property type="match status" value="1"/>
</dbReference>
<dbReference type="Pfam" id="PF03466">
    <property type="entry name" value="LysR_substrate"/>
    <property type="match status" value="1"/>
</dbReference>
<dbReference type="InterPro" id="IPR036388">
    <property type="entry name" value="WH-like_DNA-bd_sf"/>
</dbReference>
<dbReference type="SUPFAM" id="SSF53850">
    <property type="entry name" value="Periplasmic binding protein-like II"/>
    <property type="match status" value="1"/>
</dbReference>
<dbReference type="InterPro" id="IPR005119">
    <property type="entry name" value="LysR_subst-bd"/>
</dbReference>
<evidence type="ECO:0000256" key="3">
    <source>
        <dbReference type="ARBA" id="ARBA00023125"/>
    </source>
</evidence>
<gene>
    <name evidence="7" type="ORF">AD929_15265</name>
</gene>
<dbReference type="Proteomes" id="UP000075573">
    <property type="component" value="Unassembled WGS sequence"/>
</dbReference>
<name>A0A149QQS2_9PROT</name>
<dbReference type="Gene3D" id="1.10.10.10">
    <property type="entry name" value="Winged helix-like DNA-binding domain superfamily/Winged helix DNA-binding domain"/>
    <property type="match status" value="1"/>
</dbReference>
<keyword evidence="3" id="KW-0238">DNA-binding</keyword>
<dbReference type="GO" id="GO:0003700">
    <property type="term" value="F:DNA-binding transcription factor activity"/>
    <property type="evidence" value="ECO:0007669"/>
    <property type="project" value="InterPro"/>
</dbReference>
<dbReference type="EMBL" id="LHZB01000120">
    <property type="protein sequence ID" value="KXU99665.1"/>
    <property type="molecule type" value="Genomic_DNA"/>
</dbReference>
<feature type="compositionally biased region" description="Gly residues" evidence="5">
    <location>
        <begin position="305"/>
        <end position="323"/>
    </location>
</feature>
<feature type="region of interest" description="Disordered" evidence="5">
    <location>
        <begin position="302"/>
        <end position="323"/>
    </location>
</feature>
<dbReference type="AlphaFoldDB" id="A0A149QQS2"/>
<evidence type="ECO:0000256" key="1">
    <source>
        <dbReference type="ARBA" id="ARBA00009437"/>
    </source>
</evidence>
<evidence type="ECO:0000256" key="5">
    <source>
        <dbReference type="SAM" id="MobiDB-lite"/>
    </source>
</evidence>
<dbReference type="SUPFAM" id="SSF46785">
    <property type="entry name" value="Winged helix' DNA-binding domain"/>
    <property type="match status" value="1"/>
</dbReference>
<feature type="domain" description="HTH lysR-type" evidence="6">
    <location>
        <begin position="1"/>
        <end position="59"/>
    </location>
</feature>
<accession>A0A149QQS2</accession>
<dbReference type="GO" id="GO:0043565">
    <property type="term" value="F:sequence-specific DNA binding"/>
    <property type="evidence" value="ECO:0007669"/>
    <property type="project" value="TreeGrafter"/>
</dbReference>
<evidence type="ECO:0000256" key="4">
    <source>
        <dbReference type="ARBA" id="ARBA00023163"/>
    </source>
</evidence>
<dbReference type="FunFam" id="1.10.10.10:FF:000001">
    <property type="entry name" value="LysR family transcriptional regulator"/>
    <property type="match status" value="1"/>
</dbReference>
<dbReference type="GO" id="GO:0006351">
    <property type="term" value="P:DNA-templated transcription"/>
    <property type="evidence" value="ECO:0007669"/>
    <property type="project" value="TreeGrafter"/>
</dbReference>
<evidence type="ECO:0000313" key="7">
    <source>
        <dbReference type="EMBL" id="KXU99665.1"/>
    </source>
</evidence>
<proteinExistence type="inferred from homology"/>
<keyword evidence="2" id="KW-0805">Transcription regulation</keyword>
<evidence type="ECO:0000259" key="6">
    <source>
        <dbReference type="PROSITE" id="PS50931"/>
    </source>
</evidence>
<dbReference type="Gene3D" id="3.40.190.290">
    <property type="match status" value="1"/>
</dbReference>
<dbReference type="InterPro" id="IPR058163">
    <property type="entry name" value="LysR-type_TF_proteobact-type"/>
</dbReference>
<dbReference type="InterPro" id="IPR000847">
    <property type="entry name" value="LysR_HTH_N"/>
</dbReference>
<dbReference type="PATRIC" id="fig|442.7.peg.3099"/>
<reference evidence="7 8" key="1">
    <citation type="submission" date="2015-06" db="EMBL/GenBank/DDBJ databases">
        <title>Improved classification and identification of acetic acid bacteria using matrix-assisted laser desorption/ionization time-of-flight mass spectrometry; Gluconobacter nephelii and Gluconobacter uchimurae are later heterotypic synonyms of Gluconobacter japonicus and Gluconobacter oxydans, respectively.</title>
        <authorList>
            <person name="Li L."/>
            <person name="Cleenwerck I."/>
            <person name="De Vuyst L."/>
            <person name="Vandamme P."/>
        </authorList>
    </citation>
    <scope>NUCLEOTIDE SEQUENCE [LARGE SCALE GENOMIC DNA]</scope>
    <source>
        <strain evidence="7 8">LMG 1764</strain>
    </source>
</reference>
<dbReference type="InterPro" id="IPR036390">
    <property type="entry name" value="WH_DNA-bd_sf"/>
</dbReference>
<evidence type="ECO:0000313" key="8">
    <source>
        <dbReference type="Proteomes" id="UP000075573"/>
    </source>
</evidence>
<comment type="similarity">
    <text evidence="1">Belongs to the LysR transcriptional regulatory family.</text>
</comment>
<dbReference type="CDD" id="cd08477">
    <property type="entry name" value="PBP2_CrgA_like_8"/>
    <property type="match status" value="1"/>
</dbReference>
<comment type="caution">
    <text evidence="7">The sequence shown here is derived from an EMBL/GenBank/DDBJ whole genome shotgun (WGS) entry which is preliminary data.</text>
</comment>